<dbReference type="SUPFAM" id="SSF50494">
    <property type="entry name" value="Trypsin-like serine proteases"/>
    <property type="match status" value="1"/>
</dbReference>
<dbReference type="KEGG" id="ria:C7V51_12850"/>
<reference evidence="2 3" key="1">
    <citation type="submission" date="2018-03" db="EMBL/GenBank/DDBJ databases">
        <title>Bacteriophage NCPPB3778 and a type I-E CRISPR drive the evolution of the US Biological Select Agent, Rathayibacter toxicus.</title>
        <authorList>
            <person name="Davis E.W.II."/>
            <person name="Tabima J.F."/>
            <person name="Weisberg A.J."/>
            <person name="Dantas Lopes L."/>
            <person name="Wiseman M.S."/>
            <person name="Wiseman M.S."/>
            <person name="Pupko T."/>
            <person name="Belcher M.S."/>
            <person name="Sechler A.J."/>
            <person name="Tancos M.A."/>
            <person name="Schroeder B.K."/>
            <person name="Murray T.D."/>
            <person name="Luster D.G."/>
            <person name="Schneider W.L."/>
            <person name="Rogers E."/>
            <person name="Andreote F.D."/>
            <person name="Grunwald N.J."/>
            <person name="Putnam M.L."/>
            <person name="Chang J.H."/>
        </authorList>
    </citation>
    <scope>NUCLEOTIDE SEQUENCE [LARGE SCALE GENOMIC DNA]</scope>
    <source>
        <strain evidence="2 3">NCCPB 2253</strain>
    </source>
</reference>
<dbReference type="InterPro" id="IPR009003">
    <property type="entry name" value="Peptidase_S1_PA"/>
</dbReference>
<dbReference type="EMBL" id="CP028130">
    <property type="protein sequence ID" value="AZZ56664.1"/>
    <property type="molecule type" value="Genomic_DNA"/>
</dbReference>
<organism evidence="2 3">
    <name type="scientific">Rathayibacter iranicus</name>
    <dbReference type="NCBI Taxonomy" id="59737"/>
    <lineage>
        <taxon>Bacteria</taxon>
        <taxon>Bacillati</taxon>
        <taxon>Actinomycetota</taxon>
        <taxon>Actinomycetes</taxon>
        <taxon>Micrococcales</taxon>
        <taxon>Microbacteriaceae</taxon>
        <taxon>Rathayibacter</taxon>
    </lineage>
</organism>
<keyword evidence="1" id="KW-0812">Transmembrane</keyword>
<feature type="transmembrane region" description="Helical" evidence="1">
    <location>
        <begin position="30"/>
        <end position="51"/>
    </location>
</feature>
<keyword evidence="1" id="KW-1133">Transmembrane helix</keyword>
<evidence type="ECO:0000313" key="3">
    <source>
        <dbReference type="Proteomes" id="UP000283946"/>
    </source>
</evidence>
<dbReference type="Gene3D" id="2.40.10.10">
    <property type="entry name" value="Trypsin-like serine proteases"/>
    <property type="match status" value="1"/>
</dbReference>
<keyword evidence="1" id="KW-0472">Membrane</keyword>
<feature type="transmembrane region" description="Helical" evidence="1">
    <location>
        <begin position="63"/>
        <end position="83"/>
    </location>
</feature>
<protein>
    <recommendedName>
        <fullName evidence="4">Peptidase S1 domain-containing protein</fullName>
    </recommendedName>
</protein>
<proteinExistence type="predicted"/>
<gene>
    <name evidence="2" type="ORF">C7V51_12850</name>
</gene>
<dbReference type="Proteomes" id="UP000283946">
    <property type="component" value="Chromosome"/>
</dbReference>
<sequence>MSFLSNRGALLITCAQKVIPMTCPALCRSLSLRLAGFLLVLATLISVTTPVDADEQLRTQIPLVAGSVLWTVSGTFCTVGAVLKRSGWDANVSTYTAGFRYLALAKHCAPEVGTELGLGRRPVGIVTWVSRTDDVELVQVPPEVTSPEGCFGSHGCIVGSVIAPRAVGRVVMAVHGRERAIPMRYMAIPGGDERFCTSGAISKVNCNWVSERERPWSWGDDGGQMARSTNAVGVEAGDSGGPVIGSEGELYGIIQRFGTGALVNLMQYLPIATLMSQTDYAYDIAPP</sequence>
<accession>A0AAD1AHD0</accession>
<evidence type="ECO:0000256" key="1">
    <source>
        <dbReference type="SAM" id="Phobius"/>
    </source>
</evidence>
<name>A0AAD1AHD0_9MICO</name>
<dbReference type="AlphaFoldDB" id="A0AAD1AHD0"/>
<evidence type="ECO:0008006" key="4">
    <source>
        <dbReference type="Google" id="ProtNLM"/>
    </source>
</evidence>
<evidence type="ECO:0000313" key="2">
    <source>
        <dbReference type="EMBL" id="AZZ56664.1"/>
    </source>
</evidence>
<dbReference type="InterPro" id="IPR043504">
    <property type="entry name" value="Peptidase_S1_PA_chymotrypsin"/>
</dbReference>
<dbReference type="RefSeq" id="WP_104265865.1">
    <property type="nucleotide sequence ID" value="NZ_CP028130.1"/>
</dbReference>